<comment type="caution">
    <text evidence="1">The sequence shown here is derived from an EMBL/GenBank/DDBJ whole genome shotgun (WGS) entry which is preliminary data.</text>
</comment>
<dbReference type="RefSeq" id="WP_234657257.1">
    <property type="nucleotide sequence ID" value="NZ_CP094997.1"/>
</dbReference>
<proteinExistence type="predicted"/>
<dbReference type="Proteomes" id="UP001139000">
    <property type="component" value="Unassembled WGS sequence"/>
</dbReference>
<name>A0A9X1PND6_9BACT</name>
<sequence length="328" mass="37050">MSKILIIGRIPPPIGGVTMHVSRLLESLTANGFQHFSFCDLANESPYRIIKKIVKHRSIHLHISNPFFQFLLATFCLLTRKKLLLTYHGNWGRYGMLGNGAVKLSAWLCSIPIVQNKESLVMAKHFNRNALLISTFIPPTHTIPVDPQLAQQLNNFRKRFKFVFCTNAWNLVFDKNGRETYGISHIISSMRNVNFGGLIISDPSGNYQPFINRTLGLVPDNVIFIEGPHDFGNVLHMSDAFIRNTTTDGVSLSIYEAHERNVVVLASANASRADFCNVYRDISTIDLVKALEKGRSRLQNGEKTAGPNVTNQLIRLYKHCIELNFRLL</sequence>
<accession>A0A9X1PND6</accession>
<evidence type="ECO:0000313" key="1">
    <source>
        <dbReference type="EMBL" id="MCF0064320.1"/>
    </source>
</evidence>
<evidence type="ECO:0000313" key="2">
    <source>
        <dbReference type="Proteomes" id="UP001139000"/>
    </source>
</evidence>
<keyword evidence="2" id="KW-1185">Reference proteome</keyword>
<organism evidence="1 2">
    <name type="scientific">Dyadobacter chenwenxiniae</name>
    <dbReference type="NCBI Taxonomy" id="2906456"/>
    <lineage>
        <taxon>Bacteria</taxon>
        <taxon>Pseudomonadati</taxon>
        <taxon>Bacteroidota</taxon>
        <taxon>Cytophagia</taxon>
        <taxon>Cytophagales</taxon>
        <taxon>Spirosomataceae</taxon>
        <taxon>Dyadobacter</taxon>
    </lineage>
</organism>
<dbReference type="EMBL" id="JAJTTC010000007">
    <property type="protein sequence ID" value="MCF0064320.1"/>
    <property type="molecule type" value="Genomic_DNA"/>
</dbReference>
<protein>
    <submittedName>
        <fullName evidence="1">Uncharacterized protein</fullName>
    </submittedName>
</protein>
<dbReference type="SUPFAM" id="SSF53756">
    <property type="entry name" value="UDP-Glycosyltransferase/glycogen phosphorylase"/>
    <property type="match status" value="1"/>
</dbReference>
<gene>
    <name evidence="1" type="ORF">LXM26_22580</name>
</gene>
<dbReference type="AlphaFoldDB" id="A0A9X1PND6"/>
<dbReference type="Gene3D" id="3.40.50.2000">
    <property type="entry name" value="Glycogen Phosphorylase B"/>
    <property type="match status" value="2"/>
</dbReference>
<reference evidence="1" key="1">
    <citation type="submission" date="2021-12" db="EMBL/GenBank/DDBJ databases">
        <title>Novel species in genus Dyadobacter.</title>
        <authorList>
            <person name="Ma C."/>
        </authorList>
    </citation>
    <scope>NUCLEOTIDE SEQUENCE</scope>
    <source>
        <strain evidence="1">LJ419</strain>
    </source>
</reference>